<reference evidence="1 2" key="1">
    <citation type="submission" date="2019-03" db="EMBL/GenBank/DDBJ databases">
        <title>Metabolic reconstructions from genomes of highly enriched 'Candidatus Accumulibacter' and 'Candidatus Competibacter' bioreactor populations.</title>
        <authorList>
            <person name="Annavajhala M.K."/>
            <person name="Welles L."/>
            <person name="Abbas B."/>
            <person name="Sorokin D."/>
            <person name="Park H."/>
            <person name="Van Loosdrecht M."/>
            <person name="Chandran K."/>
        </authorList>
    </citation>
    <scope>NUCLEOTIDE SEQUENCE [LARGE SCALE GENOMIC DNA]</scope>
    <source>
        <strain evidence="1 2">SBR_S</strain>
    </source>
</reference>
<sequence>MTNHVRLLLSPPESEAVSGADDFAGPALRAVHHPVCAAMVDDLVHYRWSSYRTNGLGQSGSLLTPHAVYSSLGANEADRLVNYRSSFRPELDTEAISDIRMALG</sequence>
<keyword evidence="2" id="KW-1185">Reference proteome</keyword>
<dbReference type="RefSeq" id="WP_169068326.1">
    <property type="nucleotide sequence ID" value="NZ_SPMY01000075.1"/>
</dbReference>
<dbReference type="Proteomes" id="UP000749010">
    <property type="component" value="Unassembled WGS sequence"/>
</dbReference>
<organism evidence="1 2">
    <name type="scientific">Candidatus Accumulibacter phosphatis</name>
    <dbReference type="NCBI Taxonomy" id="327160"/>
    <lineage>
        <taxon>Bacteria</taxon>
        <taxon>Pseudomonadati</taxon>
        <taxon>Pseudomonadota</taxon>
        <taxon>Betaproteobacteria</taxon>
        <taxon>Candidatus Accumulibacter</taxon>
    </lineage>
</organism>
<protein>
    <submittedName>
        <fullName evidence="1">Uncharacterized protein</fullName>
    </submittedName>
</protein>
<dbReference type="EMBL" id="SPMY01000075">
    <property type="protein sequence ID" value="NMQ29875.1"/>
    <property type="molecule type" value="Genomic_DNA"/>
</dbReference>
<proteinExistence type="predicted"/>
<name>A0ABX1U4B4_9PROT</name>
<gene>
    <name evidence="1" type="ORF">E4Q23_20200</name>
</gene>
<evidence type="ECO:0000313" key="2">
    <source>
        <dbReference type="Proteomes" id="UP000749010"/>
    </source>
</evidence>
<accession>A0ABX1U4B4</accession>
<evidence type="ECO:0000313" key="1">
    <source>
        <dbReference type="EMBL" id="NMQ29875.1"/>
    </source>
</evidence>
<comment type="caution">
    <text evidence="1">The sequence shown here is derived from an EMBL/GenBank/DDBJ whole genome shotgun (WGS) entry which is preliminary data.</text>
</comment>